<evidence type="ECO:0000313" key="7">
    <source>
        <dbReference type="EMBL" id="EPS62641.1"/>
    </source>
</evidence>
<comment type="subcellular location">
    <subcellularLocation>
        <location evidence="1">Membrane</location>
    </subcellularLocation>
</comment>
<dbReference type="PROSITE" id="PS50836">
    <property type="entry name" value="DOMON"/>
    <property type="match status" value="1"/>
</dbReference>
<dbReference type="PANTHER" id="PTHR23130">
    <property type="entry name" value="CYTOCHROME B561 AND DOMON DOMAIN-CONTAINING PROTEIN"/>
    <property type="match status" value="1"/>
</dbReference>
<dbReference type="AlphaFoldDB" id="S8CDR6"/>
<reference evidence="7 8" key="1">
    <citation type="journal article" date="2013" name="BMC Genomics">
        <title>The miniature genome of a carnivorous plant Genlisea aurea contains a low number of genes and short non-coding sequences.</title>
        <authorList>
            <person name="Leushkin E.V."/>
            <person name="Sutormin R.A."/>
            <person name="Nabieva E.R."/>
            <person name="Penin A.A."/>
            <person name="Kondrashov A.S."/>
            <person name="Logacheva M.D."/>
        </authorList>
    </citation>
    <scope>NUCLEOTIDE SEQUENCE [LARGE SCALE GENOMIC DNA]</scope>
</reference>
<dbReference type="GO" id="GO:0016020">
    <property type="term" value="C:membrane"/>
    <property type="evidence" value="ECO:0007669"/>
    <property type="project" value="UniProtKB-SubCell"/>
</dbReference>
<evidence type="ECO:0000256" key="2">
    <source>
        <dbReference type="ARBA" id="ARBA00022448"/>
    </source>
</evidence>
<keyword evidence="4" id="KW-0249">Electron transport</keyword>
<keyword evidence="5" id="KW-0472">Membrane</keyword>
<feature type="non-terminal residue" evidence="7">
    <location>
        <position position="184"/>
    </location>
</feature>
<organism evidence="7 8">
    <name type="scientific">Genlisea aurea</name>
    <dbReference type="NCBI Taxonomy" id="192259"/>
    <lineage>
        <taxon>Eukaryota</taxon>
        <taxon>Viridiplantae</taxon>
        <taxon>Streptophyta</taxon>
        <taxon>Embryophyta</taxon>
        <taxon>Tracheophyta</taxon>
        <taxon>Spermatophyta</taxon>
        <taxon>Magnoliopsida</taxon>
        <taxon>eudicotyledons</taxon>
        <taxon>Gunneridae</taxon>
        <taxon>Pentapetalae</taxon>
        <taxon>asterids</taxon>
        <taxon>lamiids</taxon>
        <taxon>Lamiales</taxon>
        <taxon>Lentibulariaceae</taxon>
        <taxon>Genlisea</taxon>
    </lineage>
</organism>
<keyword evidence="2" id="KW-0813">Transport</keyword>
<feature type="domain" description="DOMON" evidence="6">
    <location>
        <begin position="30"/>
        <end position="146"/>
    </location>
</feature>
<evidence type="ECO:0000256" key="5">
    <source>
        <dbReference type="ARBA" id="ARBA00023136"/>
    </source>
</evidence>
<evidence type="ECO:0000256" key="3">
    <source>
        <dbReference type="ARBA" id="ARBA00022729"/>
    </source>
</evidence>
<feature type="non-terminal residue" evidence="7">
    <location>
        <position position="1"/>
    </location>
</feature>
<proteinExistence type="predicted"/>
<name>S8CDR6_9LAMI</name>
<keyword evidence="3" id="KW-0732">Signal</keyword>
<evidence type="ECO:0000256" key="1">
    <source>
        <dbReference type="ARBA" id="ARBA00004370"/>
    </source>
</evidence>
<dbReference type="InterPro" id="IPR045265">
    <property type="entry name" value="AIR12_DOMON"/>
</dbReference>
<evidence type="ECO:0000256" key="4">
    <source>
        <dbReference type="ARBA" id="ARBA00022982"/>
    </source>
</evidence>
<protein>
    <recommendedName>
        <fullName evidence="6">DOMON domain-containing protein</fullName>
    </recommendedName>
</protein>
<evidence type="ECO:0000313" key="8">
    <source>
        <dbReference type="Proteomes" id="UP000015453"/>
    </source>
</evidence>
<dbReference type="OrthoDB" id="2419613at2759"/>
<accession>S8CDR6</accession>
<dbReference type="InterPro" id="IPR005018">
    <property type="entry name" value="DOMON_domain"/>
</dbReference>
<keyword evidence="8" id="KW-1185">Reference proteome</keyword>
<dbReference type="CDD" id="cd09629">
    <property type="entry name" value="DOMON_CIL1_like"/>
    <property type="match status" value="1"/>
</dbReference>
<dbReference type="PANTHER" id="PTHR23130:SF192">
    <property type="entry name" value="OS09G0501100 PROTEIN"/>
    <property type="match status" value="1"/>
</dbReference>
<comment type="caution">
    <text evidence="7">The sequence shown here is derived from an EMBL/GenBank/DDBJ whole genome shotgun (WGS) entry which is preliminary data.</text>
</comment>
<dbReference type="Proteomes" id="UP000015453">
    <property type="component" value="Unassembled WGS sequence"/>
</dbReference>
<sequence length="184" mass="18619">LLNSAAVLSQRCGSGDLAGKYTHCEDLPTLGATLRWNYTPAASPNPTLSVAFTAAPAGSDGWVAWGLNPVAQGMVGTQALLAFKTSSGSFTVKTYNITTKAGITESPILYGVSNQSAQSSGGLTTIFATLGLPQPIASINHVWQVGPSVVSGAPQQHATNGENLNSFGTLALQGTATPSGSPSG</sequence>
<evidence type="ECO:0000259" key="6">
    <source>
        <dbReference type="PROSITE" id="PS50836"/>
    </source>
</evidence>
<gene>
    <name evidence="7" type="ORF">M569_12149</name>
</gene>
<dbReference type="EMBL" id="AUSU01006003">
    <property type="protein sequence ID" value="EPS62641.1"/>
    <property type="molecule type" value="Genomic_DNA"/>
</dbReference>
<dbReference type="Pfam" id="PF04526">
    <property type="entry name" value="DUF568"/>
    <property type="match status" value="1"/>
</dbReference>